<name>A0A3N1CUH7_9ACTN</name>
<evidence type="ECO:0000256" key="1">
    <source>
        <dbReference type="SAM" id="Phobius"/>
    </source>
</evidence>
<organism evidence="2 3">
    <name type="scientific">Actinocorallia herbida</name>
    <dbReference type="NCBI Taxonomy" id="58109"/>
    <lineage>
        <taxon>Bacteria</taxon>
        <taxon>Bacillati</taxon>
        <taxon>Actinomycetota</taxon>
        <taxon>Actinomycetes</taxon>
        <taxon>Streptosporangiales</taxon>
        <taxon>Thermomonosporaceae</taxon>
        <taxon>Actinocorallia</taxon>
    </lineage>
</organism>
<proteinExistence type="predicted"/>
<keyword evidence="1" id="KW-1133">Transmembrane helix</keyword>
<feature type="transmembrane region" description="Helical" evidence="1">
    <location>
        <begin position="37"/>
        <end position="70"/>
    </location>
</feature>
<accession>A0A3N1CUH7</accession>
<sequence>MADDTSLEAEERADGVRRYFAPDPVTPDPPGTQAERTVLLCAGALGVVGVVLLFAAPVFGVLLCLAAAALGGSAGRRLLAARKLAERARAAYRARLLDTENRPADGVVDGWLEGSLRRAVDVGWRELGMRGPFGGLGSAELQLVGVPRLFPGVTGRVGADGRLRLNAYQITVLYLTDRKLCVFQCELNMASGGLRYATTHEFLRPHLSTLTTGHGSTALPVAGPDGTEARPVTTLAFELGAAGATVATEIPVAADGASVEWLSAPSLHAVAEIRRQLDWTG</sequence>
<dbReference type="AlphaFoldDB" id="A0A3N1CUH7"/>
<evidence type="ECO:0000313" key="2">
    <source>
        <dbReference type="EMBL" id="ROO84348.1"/>
    </source>
</evidence>
<gene>
    <name evidence="2" type="ORF">EDD29_1870</name>
</gene>
<keyword evidence="1" id="KW-0472">Membrane</keyword>
<comment type="caution">
    <text evidence="2">The sequence shown here is derived from an EMBL/GenBank/DDBJ whole genome shotgun (WGS) entry which is preliminary data.</text>
</comment>
<protein>
    <submittedName>
        <fullName evidence="2">Uncharacterized protein</fullName>
    </submittedName>
</protein>
<dbReference type="RefSeq" id="WP_123663981.1">
    <property type="nucleotide sequence ID" value="NZ_RJKE01000001.1"/>
</dbReference>
<dbReference type="Proteomes" id="UP000272400">
    <property type="component" value="Unassembled WGS sequence"/>
</dbReference>
<dbReference type="EMBL" id="RJKE01000001">
    <property type="protein sequence ID" value="ROO84348.1"/>
    <property type="molecule type" value="Genomic_DNA"/>
</dbReference>
<evidence type="ECO:0000313" key="3">
    <source>
        <dbReference type="Proteomes" id="UP000272400"/>
    </source>
</evidence>
<dbReference type="OrthoDB" id="4501073at2"/>
<keyword evidence="3" id="KW-1185">Reference proteome</keyword>
<reference evidence="2 3" key="1">
    <citation type="submission" date="2018-11" db="EMBL/GenBank/DDBJ databases">
        <title>Sequencing the genomes of 1000 actinobacteria strains.</title>
        <authorList>
            <person name="Klenk H.-P."/>
        </authorList>
    </citation>
    <scope>NUCLEOTIDE SEQUENCE [LARGE SCALE GENOMIC DNA]</scope>
    <source>
        <strain evidence="2 3">DSM 44254</strain>
    </source>
</reference>
<keyword evidence="1" id="KW-0812">Transmembrane</keyword>